<gene>
    <name evidence="1" type="ORF">g.45819</name>
</gene>
<dbReference type="PANTHER" id="PTHR44080">
    <property type="entry name" value="E3 UBIQUITIN-PROTEIN LIGASE COP1"/>
    <property type="match status" value="1"/>
</dbReference>
<dbReference type="GO" id="GO:0043161">
    <property type="term" value="P:proteasome-mediated ubiquitin-dependent protein catabolic process"/>
    <property type="evidence" value="ECO:0007669"/>
    <property type="project" value="TreeGrafter"/>
</dbReference>
<proteinExistence type="predicted"/>
<dbReference type="InterPro" id="IPR042755">
    <property type="entry name" value="COP1"/>
</dbReference>
<dbReference type="AlphaFoldDB" id="A0A1B6F1A2"/>
<accession>A0A1B6F1A2</accession>
<organism evidence="1">
    <name type="scientific">Cuerna arida</name>
    <dbReference type="NCBI Taxonomy" id="1464854"/>
    <lineage>
        <taxon>Eukaryota</taxon>
        <taxon>Metazoa</taxon>
        <taxon>Ecdysozoa</taxon>
        <taxon>Arthropoda</taxon>
        <taxon>Hexapoda</taxon>
        <taxon>Insecta</taxon>
        <taxon>Pterygota</taxon>
        <taxon>Neoptera</taxon>
        <taxon>Paraneoptera</taxon>
        <taxon>Hemiptera</taxon>
        <taxon>Auchenorrhyncha</taxon>
        <taxon>Membracoidea</taxon>
        <taxon>Cicadellidae</taxon>
        <taxon>Cicadellinae</taxon>
        <taxon>Proconiini</taxon>
        <taxon>Cuerna</taxon>
    </lineage>
</organism>
<dbReference type="GO" id="GO:0061630">
    <property type="term" value="F:ubiquitin protein ligase activity"/>
    <property type="evidence" value="ECO:0007669"/>
    <property type="project" value="InterPro"/>
</dbReference>
<reference evidence="1" key="1">
    <citation type="submission" date="2015-11" db="EMBL/GenBank/DDBJ databases">
        <title>De novo transcriptome assembly of four potential Pierce s Disease insect vectors from Arizona vineyards.</title>
        <authorList>
            <person name="Tassone E.E."/>
        </authorList>
    </citation>
    <scope>NUCLEOTIDE SEQUENCE</scope>
</reference>
<feature type="non-terminal residue" evidence="1">
    <location>
        <position position="1"/>
    </location>
</feature>
<evidence type="ECO:0000313" key="1">
    <source>
        <dbReference type="EMBL" id="JAS43653.1"/>
    </source>
</evidence>
<dbReference type="PANTHER" id="PTHR44080:SF1">
    <property type="entry name" value="E3 UBIQUITIN-PROTEIN LIGASE COP1"/>
    <property type="match status" value="1"/>
</dbReference>
<name>A0A1B6F1A2_9HEMI</name>
<dbReference type="EMBL" id="GECZ01026116">
    <property type="protein sequence ID" value="JAS43653.1"/>
    <property type="molecule type" value="Transcribed_RNA"/>
</dbReference>
<protein>
    <submittedName>
        <fullName evidence="1">Uncharacterized protein</fullName>
    </submittedName>
</protein>
<sequence length="136" mass="15849">LKNFLTKSTTEGLQTFMLSETQNLSLPDINLMIDYLVKQRQRLTCESLSIQNQLLLDFLTTLIARKHEQSAQIEREIALIASDISEVKQIMDSQRDKSDSGSQTSIIDECEVLKNRMMNHFDDIFKFYIENRTQEK</sequence>
<feature type="non-terminal residue" evidence="1">
    <location>
        <position position="136"/>
    </location>
</feature>